<keyword evidence="2" id="KW-1185">Reference proteome</keyword>
<protein>
    <submittedName>
        <fullName evidence="1">Uncharacterized protein</fullName>
    </submittedName>
</protein>
<proteinExistence type="predicted"/>
<organism evidence="1 2">
    <name type="scientific">Entomophthora muscae</name>
    <dbReference type="NCBI Taxonomy" id="34485"/>
    <lineage>
        <taxon>Eukaryota</taxon>
        <taxon>Fungi</taxon>
        <taxon>Fungi incertae sedis</taxon>
        <taxon>Zoopagomycota</taxon>
        <taxon>Entomophthoromycotina</taxon>
        <taxon>Entomophthoromycetes</taxon>
        <taxon>Entomophthorales</taxon>
        <taxon>Entomophthoraceae</taxon>
        <taxon>Entomophthora</taxon>
    </lineage>
</organism>
<gene>
    <name evidence="1" type="ORF">DSO57_1005056</name>
</gene>
<comment type="caution">
    <text evidence="1">The sequence shown here is derived from an EMBL/GenBank/DDBJ whole genome shotgun (WGS) entry which is preliminary data.</text>
</comment>
<sequence>MKDSSSTKRVRFAEVDEVHEFQPVKVQNRHVQEKTKDSDSEDEDADFLETSKSRRGGVNLDGYGSDESKSDEETSISWRKKALNDDDDMFGDTAVCDTKSTKSKPKLVKISEFEGQEDPDSDLEDTKIEAFNLKDLTKEGAFDETGNFVWKAKDKNSHHDSWLTGISKEEISKAKAARDKQLERISLSEYEKNLSGVSKEKGLDLLTPDEVKLLLINLMRPHETVLASLSRLGGQTKKRVRVNKNRAKKAEQAPPETAEEMNAEAQRKKDIDRITELAAHLLDQGHLSIYQETYESLVRSARLSELIPDDWIPGTSITLPS</sequence>
<name>A0ACC2USV9_9FUNG</name>
<reference evidence="1" key="1">
    <citation type="submission" date="2022-04" db="EMBL/GenBank/DDBJ databases">
        <title>Genome of the entomopathogenic fungus Entomophthora muscae.</title>
        <authorList>
            <person name="Elya C."/>
            <person name="Lovett B.R."/>
            <person name="Lee E."/>
            <person name="Macias A.M."/>
            <person name="Hajek A.E."/>
            <person name="De Bivort B.L."/>
            <person name="Kasson M.T."/>
            <person name="De Fine Licht H.H."/>
            <person name="Stajich J.E."/>
        </authorList>
    </citation>
    <scope>NUCLEOTIDE SEQUENCE</scope>
    <source>
        <strain evidence="1">Berkeley</strain>
    </source>
</reference>
<accession>A0ACC2USV9</accession>
<dbReference type="EMBL" id="QTSX02000013">
    <property type="protein sequence ID" value="KAJ9090175.1"/>
    <property type="molecule type" value="Genomic_DNA"/>
</dbReference>
<evidence type="ECO:0000313" key="1">
    <source>
        <dbReference type="EMBL" id="KAJ9090175.1"/>
    </source>
</evidence>
<evidence type="ECO:0000313" key="2">
    <source>
        <dbReference type="Proteomes" id="UP001165960"/>
    </source>
</evidence>
<dbReference type="Proteomes" id="UP001165960">
    <property type="component" value="Unassembled WGS sequence"/>
</dbReference>